<evidence type="ECO:0000259" key="1">
    <source>
        <dbReference type="Pfam" id="PF04015"/>
    </source>
</evidence>
<dbReference type="AlphaFoldDB" id="A0A0M0BXH3"/>
<dbReference type="Proteomes" id="UP000037237">
    <property type="component" value="Unassembled WGS sequence"/>
</dbReference>
<comment type="caution">
    <text evidence="2">The sequence shown here is derived from an EMBL/GenBank/DDBJ whole genome shotgun (WGS) entry which is preliminary data.</text>
</comment>
<gene>
    <name evidence="2" type="ORF">AC477_02355</name>
</gene>
<organism evidence="2 3">
    <name type="scientific">miscellaneous Crenarchaeota group-1 archaeon SG8-32-1</name>
    <dbReference type="NCBI Taxonomy" id="1685124"/>
    <lineage>
        <taxon>Archaea</taxon>
        <taxon>Candidatus Bathyarchaeota</taxon>
        <taxon>MCG-1</taxon>
    </lineage>
</organism>
<protein>
    <recommendedName>
        <fullName evidence="1">DUF362 domain-containing protein</fullName>
    </recommendedName>
</protein>
<dbReference type="Pfam" id="PF04015">
    <property type="entry name" value="DUF362"/>
    <property type="match status" value="1"/>
</dbReference>
<accession>A0A0M0BXH3</accession>
<evidence type="ECO:0000313" key="3">
    <source>
        <dbReference type="Proteomes" id="UP000037237"/>
    </source>
</evidence>
<reference evidence="2 3" key="1">
    <citation type="submission" date="2015-06" db="EMBL/GenBank/DDBJ databases">
        <title>New insights into the roles of widespread benthic archaea in carbon and nitrogen cycling.</title>
        <authorList>
            <person name="Lazar C.S."/>
            <person name="Baker B.J."/>
            <person name="Seitz K.W."/>
            <person name="Hyde A.S."/>
            <person name="Dick G.J."/>
            <person name="Hinrichs K.-U."/>
            <person name="Teske A.P."/>
        </authorList>
    </citation>
    <scope>NUCLEOTIDE SEQUENCE [LARGE SCALE GENOMIC DNA]</scope>
    <source>
        <strain evidence="2">SG8-32-1</strain>
    </source>
</reference>
<evidence type="ECO:0000313" key="2">
    <source>
        <dbReference type="EMBL" id="KON32861.1"/>
    </source>
</evidence>
<sequence length="320" mass="36644">MESALKKALNAANWTKHIRGKVFIKPNLCSKYYIRGAVTNPYVLFHLVSLLRDRAEEVVVGESNGYNYCCNDALAITGVKKIVEKAGGTTINLSEDKTVLVQNPNTYVLQNFPLPKTLIEADSVVDVPVMKTHEFTKYSGAIKNLFGCIPNNRRIFLHPKFDMVMHDLLVLLKPKFVVMDATYAMEGNGPNRGIVIPLNLVLTSSDLVVMDKVCCEIMDINWVDINHIKFIDQHLKREKSEVQIIGEKIEDMKRKFLLPYDDLAVRTQRWVYKNYFLTRLCFGTPFLNMLQGCLNVYRKVDSGIKGKEWVDKHWDNSLPR</sequence>
<proteinExistence type="predicted"/>
<dbReference type="InterPro" id="IPR007160">
    <property type="entry name" value="DUF362"/>
</dbReference>
<feature type="domain" description="DUF362" evidence="1">
    <location>
        <begin position="22"/>
        <end position="216"/>
    </location>
</feature>
<name>A0A0M0BXH3_9ARCH</name>
<dbReference type="EMBL" id="LFWU01000050">
    <property type="protein sequence ID" value="KON32861.1"/>
    <property type="molecule type" value="Genomic_DNA"/>
</dbReference>